<evidence type="ECO:0000313" key="2">
    <source>
        <dbReference type="Proteomes" id="UP000011885"/>
    </source>
</evidence>
<reference evidence="1 2" key="1">
    <citation type="journal article" date="2013" name="Mar. Genomics">
        <title>Expression of sulfatases in Rhodopirellula baltica and the diversity of sulfatases in the genus Rhodopirellula.</title>
        <authorList>
            <person name="Wegner C.E."/>
            <person name="Richter-Heitmann T."/>
            <person name="Klindworth A."/>
            <person name="Klockow C."/>
            <person name="Richter M."/>
            <person name="Achstetter T."/>
            <person name="Glockner F.O."/>
            <person name="Harder J."/>
        </authorList>
    </citation>
    <scope>NUCLEOTIDE SEQUENCE [LARGE SCALE GENOMIC DNA]</scope>
    <source>
        <strain evidence="1 2">SM41</strain>
    </source>
</reference>
<proteinExistence type="predicted"/>
<evidence type="ECO:0000313" key="1">
    <source>
        <dbReference type="EMBL" id="EMI57837.1"/>
    </source>
</evidence>
<gene>
    <name evidence="1" type="ORF">RSSM_00705</name>
</gene>
<comment type="caution">
    <text evidence="1">The sequence shown here is derived from an EMBL/GenBank/DDBJ whole genome shotgun (WGS) entry which is preliminary data.</text>
</comment>
<dbReference type="EMBL" id="ANOH01000060">
    <property type="protein sequence ID" value="EMI57837.1"/>
    <property type="molecule type" value="Genomic_DNA"/>
</dbReference>
<name>M5U8N7_9BACT</name>
<keyword evidence="2" id="KW-1185">Reference proteome</keyword>
<organism evidence="1 2">
    <name type="scientific">Rhodopirellula sallentina SM41</name>
    <dbReference type="NCBI Taxonomy" id="1263870"/>
    <lineage>
        <taxon>Bacteria</taxon>
        <taxon>Pseudomonadati</taxon>
        <taxon>Planctomycetota</taxon>
        <taxon>Planctomycetia</taxon>
        <taxon>Pirellulales</taxon>
        <taxon>Pirellulaceae</taxon>
        <taxon>Rhodopirellula</taxon>
    </lineage>
</organism>
<accession>M5U8N7</accession>
<dbReference type="AlphaFoldDB" id="M5U8N7"/>
<protein>
    <submittedName>
        <fullName evidence="1">Uncharacterized protein</fullName>
    </submittedName>
</protein>
<sequence length="58" mass="6957">MSETSNSAVEIGLAIRTFAKRSMPPRRTVEYQPFRFRRRVPFALERFRDETFHHEETA</sequence>
<dbReference type="Proteomes" id="UP000011885">
    <property type="component" value="Unassembled WGS sequence"/>
</dbReference>